<dbReference type="Proteomes" id="UP000220527">
    <property type="component" value="Unassembled WGS sequence"/>
</dbReference>
<proteinExistence type="inferred from homology"/>
<feature type="binding site" evidence="8">
    <location>
        <position position="98"/>
    </location>
    <ligand>
        <name>L-glutamine</name>
        <dbReference type="ChEBI" id="CHEBI:58359"/>
    </ligand>
</feature>
<dbReference type="InterPro" id="IPR014729">
    <property type="entry name" value="Rossmann-like_a/b/a_fold"/>
</dbReference>
<accession>A0A2A6RNH3</accession>
<dbReference type="InterPro" id="IPR017932">
    <property type="entry name" value="GATase_2_dom"/>
</dbReference>
<dbReference type="PROSITE" id="PS51278">
    <property type="entry name" value="GATASE_TYPE_2"/>
    <property type="match status" value="1"/>
</dbReference>
<evidence type="ECO:0000259" key="9">
    <source>
        <dbReference type="PROSITE" id="PS51278"/>
    </source>
</evidence>
<dbReference type="PANTHER" id="PTHR43284">
    <property type="entry name" value="ASPARAGINE SYNTHETASE (GLUTAMINE-HYDROLYZING)"/>
    <property type="match status" value="1"/>
</dbReference>
<evidence type="ECO:0000256" key="6">
    <source>
        <dbReference type="ARBA" id="ARBA00022888"/>
    </source>
</evidence>
<dbReference type="Pfam" id="PF13537">
    <property type="entry name" value="GATase_7"/>
    <property type="match status" value="1"/>
</dbReference>
<gene>
    <name evidence="10" type="ORF">CJ255_03815</name>
</gene>
<dbReference type="InterPro" id="IPR006426">
    <property type="entry name" value="Asn_synth_AEB"/>
</dbReference>
<dbReference type="InterPro" id="IPR051786">
    <property type="entry name" value="ASN_synthetase/amidase"/>
</dbReference>
<dbReference type="SUPFAM" id="SSF56235">
    <property type="entry name" value="N-terminal nucleophile aminohydrolases (Ntn hydrolases)"/>
    <property type="match status" value="1"/>
</dbReference>
<dbReference type="InterPro" id="IPR001962">
    <property type="entry name" value="Asn_synthase"/>
</dbReference>
<keyword evidence="6" id="KW-0028">Amino-acid biosynthesis</keyword>
<dbReference type="AlphaFoldDB" id="A0A2A6RNH3"/>
<evidence type="ECO:0000256" key="7">
    <source>
        <dbReference type="ARBA" id="ARBA00048741"/>
    </source>
</evidence>
<dbReference type="PIRSF" id="PIRSF001589">
    <property type="entry name" value="Asn_synthetase_glu-h"/>
    <property type="match status" value="1"/>
</dbReference>
<keyword evidence="6" id="KW-0061">Asparagine biosynthesis</keyword>
<protein>
    <recommendedName>
        <fullName evidence="3">asparagine synthase (glutamine-hydrolyzing)</fullName>
        <ecNumber evidence="3">6.3.5.4</ecNumber>
    </recommendedName>
</protein>
<organism evidence="10 11">
    <name type="scientific">Candidatus Viridilinea mediisalina</name>
    <dbReference type="NCBI Taxonomy" id="2024553"/>
    <lineage>
        <taxon>Bacteria</taxon>
        <taxon>Bacillati</taxon>
        <taxon>Chloroflexota</taxon>
        <taxon>Chloroflexia</taxon>
        <taxon>Chloroflexales</taxon>
        <taxon>Chloroflexineae</taxon>
        <taxon>Oscillochloridaceae</taxon>
        <taxon>Candidatus Viridilinea</taxon>
    </lineage>
</organism>
<dbReference type="OrthoDB" id="9763290at2"/>
<dbReference type="InterPro" id="IPR029055">
    <property type="entry name" value="Ntn_hydrolases_N"/>
</dbReference>
<evidence type="ECO:0000256" key="4">
    <source>
        <dbReference type="ARBA" id="ARBA00022741"/>
    </source>
</evidence>
<keyword evidence="4 8" id="KW-0547">Nucleotide-binding</keyword>
<evidence type="ECO:0000256" key="5">
    <source>
        <dbReference type="ARBA" id="ARBA00022840"/>
    </source>
</evidence>
<evidence type="ECO:0000256" key="2">
    <source>
        <dbReference type="ARBA" id="ARBA00005752"/>
    </source>
</evidence>
<sequence length="631" mass="72247">MSGIFGYLSNQTVPTLQTIIATIGQRMRHGAQQQVEHAVVQPTVALGRVHLGKLNQQAQPARSADGRMWLWLVGEFYFQHEQRRMLEAEGLLEFGADDAALALAMFRYAGVEGIAQLNGAFTCSVWDENNATLWLINDRYGLYPHYYAHVAGRLVFAPEIKGVLAVPEVPRRVNETALAEFLRFQQLLGEKTWIEDVHLLPPATIASYQPASDQFALRRYWDWDRIGSLPTISFDEAVEEASWRFQQAIDQMLRPPLRPGIFLSGGLDGRIILAFCQGRGTLPTCTFGAPNSRDVRYASKLAQIAAVPHRWFPLHDGHWVLQYHQLHLALTEGMHSWMHAHGISMLPHVAQEFDVNLSGWDGGTTMGGFAVLEDYAGDRFYRYPPDEASLATRMFEAFCQQVTWPGMQEGEALALLTGAGRERLRGRAFESLCSELARTSHYRPEHRSDYFILLNLIRRSLQNQIITQRSALEVRCPYFDYNFVEFMYSLPDAIRNQKNLRRAILTRRSPQLALVPYEKDDRLPHSNPWLREGDGLLRRGAAWINRRYQRLFPPSPRLYADYEEYLRSSLRPWAESILFDQRTLARGLFEPSMVRSLWTQHLAGDQLWTIGKIAPLMNIELVLRHLVDEAE</sequence>
<dbReference type="RefSeq" id="WP_097642768.1">
    <property type="nucleotide sequence ID" value="NZ_NQWI01000010.1"/>
</dbReference>
<name>A0A2A6RNH3_9CHLR</name>
<dbReference type="EC" id="6.3.5.4" evidence="3"/>
<dbReference type="Gene3D" id="3.60.20.10">
    <property type="entry name" value="Glutamine Phosphoribosylpyrophosphate, subunit 1, domain 1"/>
    <property type="match status" value="1"/>
</dbReference>
<evidence type="ECO:0000256" key="3">
    <source>
        <dbReference type="ARBA" id="ARBA00012737"/>
    </source>
</evidence>
<feature type="domain" description="Glutamine amidotransferase type-2" evidence="9">
    <location>
        <begin position="2"/>
        <end position="211"/>
    </location>
</feature>
<keyword evidence="5 8" id="KW-0067">ATP-binding</keyword>
<comment type="catalytic activity">
    <reaction evidence="7">
        <text>L-aspartate + L-glutamine + ATP + H2O = L-asparagine + L-glutamate + AMP + diphosphate + H(+)</text>
        <dbReference type="Rhea" id="RHEA:12228"/>
        <dbReference type="ChEBI" id="CHEBI:15377"/>
        <dbReference type="ChEBI" id="CHEBI:15378"/>
        <dbReference type="ChEBI" id="CHEBI:29985"/>
        <dbReference type="ChEBI" id="CHEBI:29991"/>
        <dbReference type="ChEBI" id="CHEBI:30616"/>
        <dbReference type="ChEBI" id="CHEBI:33019"/>
        <dbReference type="ChEBI" id="CHEBI:58048"/>
        <dbReference type="ChEBI" id="CHEBI:58359"/>
        <dbReference type="ChEBI" id="CHEBI:456215"/>
        <dbReference type="EC" id="6.3.5.4"/>
    </reaction>
</comment>
<dbReference type="GO" id="GO:0005524">
    <property type="term" value="F:ATP binding"/>
    <property type="evidence" value="ECO:0007669"/>
    <property type="project" value="UniProtKB-KW"/>
</dbReference>
<comment type="pathway">
    <text evidence="1">Amino-acid biosynthesis; L-asparagine biosynthesis; L-asparagine from L-aspartate (L-Gln route): step 1/1.</text>
</comment>
<evidence type="ECO:0000256" key="1">
    <source>
        <dbReference type="ARBA" id="ARBA00005187"/>
    </source>
</evidence>
<comment type="similarity">
    <text evidence="2">Belongs to the asparagine synthetase family.</text>
</comment>
<evidence type="ECO:0000313" key="10">
    <source>
        <dbReference type="EMBL" id="PDW04400.1"/>
    </source>
</evidence>
<reference evidence="11" key="1">
    <citation type="submission" date="2017-08" db="EMBL/GenBank/DDBJ databases">
        <authorList>
            <person name="Grouzdev D.S."/>
            <person name="Gaisin V.A."/>
            <person name="Rysina M.S."/>
            <person name="Gorlenko V.M."/>
        </authorList>
    </citation>
    <scope>NUCLEOTIDE SEQUENCE [LARGE SCALE GENOMIC DNA]</scope>
    <source>
        <strain evidence="11">Kir15-3F</strain>
    </source>
</reference>
<comment type="caution">
    <text evidence="10">The sequence shown here is derived from an EMBL/GenBank/DDBJ whole genome shotgun (WGS) entry which is preliminary data.</text>
</comment>
<dbReference type="GO" id="GO:0006529">
    <property type="term" value="P:asparagine biosynthetic process"/>
    <property type="evidence" value="ECO:0007669"/>
    <property type="project" value="UniProtKB-KW"/>
</dbReference>
<keyword evidence="11" id="KW-1185">Reference proteome</keyword>
<dbReference type="Gene3D" id="3.40.50.620">
    <property type="entry name" value="HUPs"/>
    <property type="match status" value="1"/>
</dbReference>
<dbReference type="Pfam" id="PF00733">
    <property type="entry name" value="Asn_synthase"/>
    <property type="match status" value="1"/>
</dbReference>
<dbReference type="GO" id="GO:0004066">
    <property type="term" value="F:asparagine synthase (glutamine-hydrolyzing) activity"/>
    <property type="evidence" value="ECO:0007669"/>
    <property type="project" value="UniProtKB-EC"/>
</dbReference>
<dbReference type="PANTHER" id="PTHR43284:SF1">
    <property type="entry name" value="ASPARAGINE SYNTHETASE"/>
    <property type="match status" value="1"/>
</dbReference>
<dbReference type="SUPFAM" id="SSF52402">
    <property type="entry name" value="Adenine nucleotide alpha hydrolases-like"/>
    <property type="match status" value="1"/>
</dbReference>
<dbReference type="EMBL" id="NQWI01000010">
    <property type="protein sequence ID" value="PDW04400.1"/>
    <property type="molecule type" value="Genomic_DNA"/>
</dbReference>
<evidence type="ECO:0000256" key="8">
    <source>
        <dbReference type="PIRSR" id="PIRSR001589-2"/>
    </source>
</evidence>
<evidence type="ECO:0000313" key="11">
    <source>
        <dbReference type="Proteomes" id="UP000220527"/>
    </source>
</evidence>